<evidence type="ECO:0000313" key="3">
    <source>
        <dbReference type="Proteomes" id="UP001430953"/>
    </source>
</evidence>
<evidence type="ECO:0000256" key="1">
    <source>
        <dbReference type="SAM" id="MobiDB-lite"/>
    </source>
</evidence>
<comment type="caution">
    <text evidence="2">The sequence shown here is derived from an EMBL/GenBank/DDBJ whole genome shotgun (WGS) entry which is preliminary data.</text>
</comment>
<protein>
    <recommendedName>
        <fullName evidence="4">Transmembrane protein</fullName>
    </recommendedName>
</protein>
<evidence type="ECO:0000313" key="2">
    <source>
        <dbReference type="EMBL" id="KAL0106071.1"/>
    </source>
</evidence>
<dbReference type="Proteomes" id="UP001430953">
    <property type="component" value="Unassembled WGS sequence"/>
</dbReference>
<proteinExistence type="predicted"/>
<evidence type="ECO:0008006" key="4">
    <source>
        <dbReference type="Google" id="ProtNLM"/>
    </source>
</evidence>
<reference evidence="2 3" key="1">
    <citation type="submission" date="2023-03" db="EMBL/GenBank/DDBJ databases">
        <title>High recombination rates correlate with genetic variation in Cardiocondyla obscurior ants.</title>
        <authorList>
            <person name="Errbii M."/>
        </authorList>
    </citation>
    <scope>NUCLEOTIDE SEQUENCE [LARGE SCALE GENOMIC DNA]</scope>
    <source>
        <strain evidence="2">Alpha-2009</strain>
        <tissue evidence="2">Whole body</tissue>
    </source>
</reference>
<name>A0AAW2EQR9_9HYME</name>
<dbReference type="EMBL" id="JADYXP020000018">
    <property type="protein sequence ID" value="KAL0106071.1"/>
    <property type="molecule type" value="Genomic_DNA"/>
</dbReference>
<feature type="region of interest" description="Disordered" evidence="1">
    <location>
        <begin position="21"/>
        <end position="55"/>
    </location>
</feature>
<dbReference type="AlphaFoldDB" id="A0AAW2EQR9"/>
<keyword evidence="3" id="KW-1185">Reference proteome</keyword>
<sequence length="145" mass="16307">MRDGRRVEGEGSCTWKRAEQFAAKKGKEEEGVSQAVSQPPSPPVNQPVRQSSHRGSFSVTRSFAYSLATRCHDVFLSIRLDARVVHVTRSFPLFLSLSFTRVHVHAYILCIYIYTSAHRDHFYVQRPANPSSSSLSSSSSSTRFL</sequence>
<gene>
    <name evidence="2" type="ORF">PUN28_016062</name>
</gene>
<accession>A0AAW2EQR9</accession>
<organism evidence="2 3">
    <name type="scientific">Cardiocondyla obscurior</name>
    <dbReference type="NCBI Taxonomy" id="286306"/>
    <lineage>
        <taxon>Eukaryota</taxon>
        <taxon>Metazoa</taxon>
        <taxon>Ecdysozoa</taxon>
        <taxon>Arthropoda</taxon>
        <taxon>Hexapoda</taxon>
        <taxon>Insecta</taxon>
        <taxon>Pterygota</taxon>
        <taxon>Neoptera</taxon>
        <taxon>Endopterygota</taxon>
        <taxon>Hymenoptera</taxon>
        <taxon>Apocrita</taxon>
        <taxon>Aculeata</taxon>
        <taxon>Formicoidea</taxon>
        <taxon>Formicidae</taxon>
        <taxon>Myrmicinae</taxon>
        <taxon>Cardiocondyla</taxon>
    </lineage>
</organism>